<keyword evidence="3" id="KW-1185">Reference proteome</keyword>
<sequence length="140" mass="15718">MDQGVIRSSKTHYSSANKEFQFKDAELAPTEVRAEDVIEADDGVMTSESALLSDEKILEEFRERDSTVMEVDDDSDEDDSEERPQKPARAQITEAINTLSSYSLFAADGADEIRRNMNQIAYIIEKNICNLRGSSQLTAF</sequence>
<dbReference type="AlphaFoldDB" id="A0A2B4SK44"/>
<feature type="compositionally biased region" description="Acidic residues" evidence="1">
    <location>
        <begin position="70"/>
        <end position="81"/>
    </location>
</feature>
<evidence type="ECO:0000256" key="1">
    <source>
        <dbReference type="SAM" id="MobiDB-lite"/>
    </source>
</evidence>
<reference evidence="3" key="1">
    <citation type="journal article" date="2017" name="bioRxiv">
        <title>Comparative analysis of the genomes of Stylophora pistillata and Acropora digitifera provides evidence for extensive differences between species of corals.</title>
        <authorList>
            <person name="Voolstra C.R."/>
            <person name="Li Y."/>
            <person name="Liew Y.J."/>
            <person name="Baumgarten S."/>
            <person name="Zoccola D."/>
            <person name="Flot J.-F."/>
            <person name="Tambutte S."/>
            <person name="Allemand D."/>
            <person name="Aranda M."/>
        </authorList>
    </citation>
    <scope>NUCLEOTIDE SEQUENCE [LARGE SCALE GENOMIC DNA]</scope>
</reference>
<accession>A0A2B4SK44</accession>
<protein>
    <submittedName>
        <fullName evidence="2">Uncharacterized protein</fullName>
    </submittedName>
</protein>
<dbReference type="Proteomes" id="UP000225706">
    <property type="component" value="Unassembled WGS sequence"/>
</dbReference>
<dbReference type="OrthoDB" id="5977108at2759"/>
<dbReference type="EMBL" id="LSMT01000053">
    <property type="protein sequence ID" value="PFX30261.1"/>
    <property type="molecule type" value="Genomic_DNA"/>
</dbReference>
<proteinExistence type="predicted"/>
<name>A0A2B4SK44_STYPI</name>
<evidence type="ECO:0000313" key="2">
    <source>
        <dbReference type="EMBL" id="PFX30261.1"/>
    </source>
</evidence>
<organism evidence="2 3">
    <name type="scientific">Stylophora pistillata</name>
    <name type="common">Smooth cauliflower coral</name>
    <dbReference type="NCBI Taxonomy" id="50429"/>
    <lineage>
        <taxon>Eukaryota</taxon>
        <taxon>Metazoa</taxon>
        <taxon>Cnidaria</taxon>
        <taxon>Anthozoa</taxon>
        <taxon>Hexacorallia</taxon>
        <taxon>Scleractinia</taxon>
        <taxon>Astrocoeniina</taxon>
        <taxon>Pocilloporidae</taxon>
        <taxon>Stylophora</taxon>
    </lineage>
</organism>
<feature type="region of interest" description="Disordered" evidence="1">
    <location>
        <begin position="62"/>
        <end position="90"/>
    </location>
</feature>
<gene>
    <name evidence="2" type="ORF">AWC38_SpisGene4936</name>
</gene>
<evidence type="ECO:0000313" key="3">
    <source>
        <dbReference type="Proteomes" id="UP000225706"/>
    </source>
</evidence>
<comment type="caution">
    <text evidence="2">The sequence shown here is derived from an EMBL/GenBank/DDBJ whole genome shotgun (WGS) entry which is preliminary data.</text>
</comment>